<evidence type="ECO:0000256" key="1">
    <source>
        <dbReference type="SAM" id="MobiDB-lite"/>
    </source>
</evidence>
<protein>
    <recommendedName>
        <fullName evidence="2">HNH nuclease domain-containing protein</fullName>
    </recommendedName>
</protein>
<dbReference type="InterPro" id="IPR003615">
    <property type="entry name" value="HNH_nuc"/>
</dbReference>
<evidence type="ECO:0000313" key="4">
    <source>
        <dbReference type="Proteomes" id="UP000280501"/>
    </source>
</evidence>
<dbReference type="EMBL" id="RKQZ01000001">
    <property type="protein sequence ID" value="RPF19691.1"/>
    <property type="molecule type" value="Genomic_DNA"/>
</dbReference>
<dbReference type="SMART" id="SM00507">
    <property type="entry name" value="HNHc"/>
    <property type="match status" value="1"/>
</dbReference>
<feature type="compositionally biased region" description="Polar residues" evidence="1">
    <location>
        <begin position="296"/>
        <end position="306"/>
    </location>
</feature>
<feature type="compositionally biased region" description="Polar residues" evidence="1">
    <location>
        <begin position="466"/>
        <end position="478"/>
    </location>
</feature>
<reference evidence="3 4" key="1">
    <citation type="submission" date="2018-11" db="EMBL/GenBank/DDBJ databases">
        <title>Sequencing the genomes of 1000 actinobacteria strains.</title>
        <authorList>
            <person name="Klenk H.-P."/>
        </authorList>
    </citation>
    <scope>NUCLEOTIDE SEQUENCE [LARGE SCALE GENOMIC DNA]</scope>
    <source>
        <strain evidence="3 4">DSM 15700</strain>
    </source>
</reference>
<dbReference type="OrthoDB" id="5197219at2"/>
<proteinExistence type="predicted"/>
<dbReference type="RefSeq" id="WP_123812961.1">
    <property type="nucleotide sequence ID" value="NZ_RKQZ01000001.1"/>
</dbReference>
<gene>
    <name evidence="3" type="ORF">EDD34_0254</name>
</gene>
<evidence type="ECO:0000259" key="2">
    <source>
        <dbReference type="SMART" id="SM00507"/>
    </source>
</evidence>
<feature type="region of interest" description="Disordered" evidence="1">
    <location>
        <begin position="292"/>
        <end position="315"/>
    </location>
</feature>
<name>A0A3N4ZIF6_9MICO</name>
<sequence>MHDGSRIARLVEMSRAGLERRQPVDAGQALDALADHVADLPDDVLSDMVRAAASLAGWAAGVQARAAGELVRRSEGFTGFEETTTMVSGELRETRRTARVITVRATAGLRHPAVIDHLSAGRIDAPRADALLLAGRSLTDRQRARAIEQLLPIAPERSATWLANEMRKLARTLDPGRESRSAGQSRAVFHDACEDEMGILTAFLPAVDSAAVWGVIDDLAQQMRRTDDTRTLGQLRADVLTSIVTGRLVPERRRPTEGERDDERDDERARWPVVRVTPTRPVVRVTVPLHALRTGGPSTDGPSTDTPVDETSGHADAAGVSGGGAAWLDGFGPVSAITAAEVAFDPDSTWNRLVTDPVTGVLTDYSTRAYRPPKPLADAVRLRDATCRGPGCQIDARWCDLDHIDSYEQSHAYAPGEPGQTRADNLHALCRTHHRLKTKYGWRVRRDPVSGITYWTAPTGRPYTKAATSTDPEPTSFRQFMRAKVAPPAEPEPDPTDEEIPDRGAPGSPHRHDEPSSHGKNRRLRGLPGDHPDADDEPPF</sequence>
<dbReference type="AlphaFoldDB" id="A0A3N4ZIF6"/>
<evidence type="ECO:0000313" key="3">
    <source>
        <dbReference type="EMBL" id="RPF19691.1"/>
    </source>
</evidence>
<feature type="region of interest" description="Disordered" evidence="1">
    <location>
        <begin position="456"/>
        <end position="540"/>
    </location>
</feature>
<dbReference type="CDD" id="cd00085">
    <property type="entry name" value="HNHc"/>
    <property type="match status" value="1"/>
</dbReference>
<dbReference type="Proteomes" id="UP000280501">
    <property type="component" value="Unassembled WGS sequence"/>
</dbReference>
<accession>A0A3N4ZIF6</accession>
<comment type="caution">
    <text evidence="3">The sequence shown here is derived from an EMBL/GenBank/DDBJ whole genome shotgun (WGS) entry which is preliminary data.</text>
</comment>
<feature type="domain" description="HNH nuclease" evidence="2">
    <location>
        <begin position="375"/>
        <end position="435"/>
    </location>
</feature>
<organism evidence="3 4">
    <name type="scientific">Myceligenerans xiligouense</name>
    <dbReference type="NCBI Taxonomy" id="253184"/>
    <lineage>
        <taxon>Bacteria</taxon>
        <taxon>Bacillati</taxon>
        <taxon>Actinomycetota</taxon>
        <taxon>Actinomycetes</taxon>
        <taxon>Micrococcales</taxon>
        <taxon>Promicromonosporaceae</taxon>
        <taxon>Myceligenerans</taxon>
    </lineage>
</organism>
<feature type="compositionally biased region" description="Acidic residues" evidence="1">
    <location>
        <begin position="491"/>
        <end position="500"/>
    </location>
</feature>
<keyword evidence="4" id="KW-1185">Reference proteome</keyword>